<dbReference type="Gene3D" id="3.10.310.10">
    <property type="entry name" value="Diaminopimelate Epimerase, Chain A, domain 1"/>
    <property type="match status" value="2"/>
</dbReference>
<protein>
    <submittedName>
        <fullName evidence="2">Proline racemase family protein</fullName>
    </submittedName>
</protein>
<dbReference type="PANTHER" id="PTHR33442">
    <property type="entry name" value="TRANS-3-HYDROXY-L-PROLINE DEHYDRATASE"/>
    <property type="match status" value="1"/>
</dbReference>
<sequence>MRTARVIHCVDAHAEGEPSRIIVGGVLDVPGVTMLEKARWLEREGDWLRRLCLFEPRGSAPLSADLVLPSAHPEADAGFIIMESSSYEGMSGTNTINTAAVLLETGMVEMVEPVTSLVLEAPAGLVRVSAECADGVVGPITFENVPSFCTVLDAVVEVPEVGTLRVDVAYGGAWCAFVDATALGFSIVPDEARSLGELGERIRPHAAEQLAAALTHPLEDALSYLSFIVFVAPPRVGGDARHATIVSPGRLDRAPTGTATSARIAVLDKRGTMGETYVAESVIDTRFTGRITGRTQVGGVDAVIPAITGRAWITGFHQLVVDPTDPLAAGFKLPDTWGSGAREGTLNPT</sequence>
<name>A0A9X3MN75_9ACTN</name>
<dbReference type="RefSeq" id="WP_270038466.1">
    <property type="nucleotide sequence ID" value="NZ_JAPDOD010000003.1"/>
</dbReference>
<dbReference type="Proteomes" id="UP001149140">
    <property type="component" value="Unassembled WGS sequence"/>
</dbReference>
<keyword evidence="3" id="KW-1185">Reference proteome</keyword>
<organism evidence="2 3">
    <name type="scientific">Solirubrobacter ginsenosidimutans</name>
    <dbReference type="NCBI Taxonomy" id="490573"/>
    <lineage>
        <taxon>Bacteria</taxon>
        <taxon>Bacillati</taxon>
        <taxon>Actinomycetota</taxon>
        <taxon>Thermoleophilia</taxon>
        <taxon>Solirubrobacterales</taxon>
        <taxon>Solirubrobacteraceae</taxon>
        <taxon>Solirubrobacter</taxon>
    </lineage>
</organism>
<proteinExistence type="inferred from homology"/>
<evidence type="ECO:0000256" key="1">
    <source>
        <dbReference type="ARBA" id="ARBA00007529"/>
    </source>
</evidence>
<dbReference type="Pfam" id="PF05544">
    <property type="entry name" value="Pro_racemase"/>
    <property type="match status" value="1"/>
</dbReference>
<dbReference type="SFLD" id="SFLDS00028">
    <property type="entry name" value="Proline_Racemase"/>
    <property type="match status" value="1"/>
</dbReference>
<evidence type="ECO:0000313" key="3">
    <source>
        <dbReference type="Proteomes" id="UP001149140"/>
    </source>
</evidence>
<dbReference type="InterPro" id="IPR008794">
    <property type="entry name" value="Pro_racemase_fam"/>
</dbReference>
<comment type="similarity">
    <text evidence="1">Belongs to the proline racemase family.</text>
</comment>
<dbReference type="AlphaFoldDB" id="A0A9X3MN75"/>
<accession>A0A9X3MN75</accession>
<dbReference type="GO" id="GO:0047580">
    <property type="term" value="F:4-hydroxyproline epimerase activity"/>
    <property type="evidence" value="ECO:0007669"/>
    <property type="project" value="TreeGrafter"/>
</dbReference>
<evidence type="ECO:0000313" key="2">
    <source>
        <dbReference type="EMBL" id="MDA0159696.1"/>
    </source>
</evidence>
<comment type="caution">
    <text evidence="2">The sequence shown here is derived from an EMBL/GenBank/DDBJ whole genome shotgun (WGS) entry which is preliminary data.</text>
</comment>
<dbReference type="SUPFAM" id="SSF54506">
    <property type="entry name" value="Diaminopimelate epimerase-like"/>
    <property type="match status" value="1"/>
</dbReference>
<gene>
    <name evidence="2" type="ORF">OM076_05440</name>
</gene>
<reference evidence="2" key="1">
    <citation type="submission" date="2022-10" db="EMBL/GenBank/DDBJ databases">
        <title>The WGS of Solirubrobacter ginsenosidimutans DSM 21036.</title>
        <authorList>
            <person name="Jiang Z."/>
        </authorList>
    </citation>
    <scope>NUCLEOTIDE SEQUENCE</scope>
    <source>
        <strain evidence="2">DSM 21036</strain>
    </source>
</reference>
<dbReference type="PANTHER" id="PTHR33442:SF5">
    <property type="entry name" value="BIFUNCTIONAL TRANS-3-HYDROXY-L-PROLINE DEHYDRATASE_2-EPIMERASE"/>
    <property type="match status" value="1"/>
</dbReference>
<dbReference type="PIRSF" id="PIRSF029792">
    <property type="entry name" value="Pro_racemase"/>
    <property type="match status" value="1"/>
</dbReference>
<dbReference type="EMBL" id="JAPDOD010000003">
    <property type="protein sequence ID" value="MDA0159696.1"/>
    <property type="molecule type" value="Genomic_DNA"/>
</dbReference>